<keyword evidence="2" id="KW-0732">Signal</keyword>
<feature type="domain" description="Xaa-Pro dipeptidyl-peptidase C-terminal" evidence="3">
    <location>
        <begin position="508"/>
        <end position="740"/>
    </location>
</feature>
<dbReference type="GO" id="GO:0016787">
    <property type="term" value="F:hydrolase activity"/>
    <property type="evidence" value="ECO:0007669"/>
    <property type="project" value="UniProtKB-KW"/>
</dbReference>
<dbReference type="Pfam" id="PF02129">
    <property type="entry name" value="Peptidase_S15"/>
    <property type="match status" value="1"/>
</dbReference>
<evidence type="ECO:0000313" key="5">
    <source>
        <dbReference type="Proteomes" id="UP001221838"/>
    </source>
</evidence>
<keyword evidence="1 4" id="KW-0378">Hydrolase</keyword>
<dbReference type="SUPFAM" id="SSF49785">
    <property type="entry name" value="Galactose-binding domain-like"/>
    <property type="match status" value="1"/>
</dbReference>
<dbReference type="NCBIfam" id="TIGR00976">
    <property type="entry name" value="CocE_NonD"/>
    <property type="match status" value="1"/>
</dbReference>
<dbReference type="SMART" id="SM00939">
    <property type="entry name" value="PepX_C"/>
    <property type="match status" value="1"/>
</dbReference>
<feature type="chain" id="PRO_5047019703" evidence="2">
    <location>
        <begin position="21"/>
        <end position="753"/>
    </location>
</feature>
<evidence type="ECO:0000256" key="2">
    <source>
        <dbReference type="SAM" id="SignalP"/>
    </source>
</evidence>
<reference evidence="4 5" key="1">
    <citation type="submission" date="2022-11" db="EMBL/GenBank/DDBJ databases">
        <title>Minimal conservation of predation-associated metabolite biosynthetic gene clusters underscores biosynthetic potential of Myxococcota including descriptions for ten novel species: Archangium lansinium sp. nov., Myxococcus landrumus sp. nov., Nannocystis bai.</title>
        <authorList>
            <person name="Ahearne A."/>
            <person name="Stevens C."/>
            <person name="Dowd S."/>
        </authorList>
    </citation>
    <scope>NUCLEOTIDE SEQUENCE [LARGE SCALE GENOMIC DNA]</scope>
    <source>
        <strain evidence="4 5">NCWAL01</strain>
    </source>
</reference>
<dbReference type="Pfam" id="PF08530">
    <property type="entry name" value="PepX_C"/>
    <property type="match status" value="1"/>
</dbReference>
<evidence type="ECO:0000259" key="3">
    <source>
        <dbReference type="SMART" id="SM00939"/>
    </source>
</evidence>
<dbReference type="InterPro" id="IPR029058">
    <property type="entry name" value="AB_hydrolase_fold"/>
</dbReference>
<sequence length="753" mass="84962">MLKPHCLISLWLVAVPLASAQPLVFSAKAIENEAALAQEMPSLAKKVMAVYRENDRRLYLDNLFRLQLATAQYAEADKTLISLRALRTDPQAGAHILYEVFAQAQQRQEGVTLDEALRQSFHDVLGPLDDRSSARAIRVLGTDPSVLRQALNEALEKQKGKSTLSLADALSLIRIYQAEQMYRSLAPLAESLIAEDDQRRYIIEKDILVKTAEGATLCVLVVRPRSAPKPLPALLNFTIYADPVQILSEARRTASNGYAGVEGLTRGKGCSPDKPVPYEHDGADAAEVIHWISRQPWSDGRVGMYGGSYEGFTQWAAAKRLPEALKALMPAVTAAPGIDVPMEGNVFQTFVYYWPFYTATGSGLDNEAYRDRERWGQMNREWYRRGGPYRELEKIDGTPNPFFGRWLEHPDYDAYWQGMIPYQQEFARINIPVLTTTGYYDGAQIGALYYFIEHHRHRPGAPHYLLIGPYDHVRGQRGTFSRQGDALPVLDGYKTDPVSHIDLGELRYQWFDHVFKGGPKPALLKDKVNYQVMGANQWKHAPSLAAMSNQTLKFHLSAARSGAFHQLSTRPLPGDAFIPLTVDFADRTDVERDSPRTGIVSKNLDTWNGLAFVSDAFQKPFELSGLFSGRLDFTVNRKDLDFKIGLYEVTPQGEYVELSFYMARASYVPDRTHRQLLKPGERLQLDFKSGRMTSRRFQRGSRLAVVLSVIKEPWIQINYGTGKDVSSETLEDAKEPLRIQWHGGTFIEVPVWR</sequence>
<dbReference type="SUPFAM" id="SSF53474">
    <property type="entry name" value="alpha/beta-Hydrolases"/>
    <property type="match status" value="1"/>
</dbReference>
<dbReference type="InterPro" id="IPR005674">
    <property type="entry name" value="CocE/Ser_esterase"/>
</dbReference>
<proteinExistence type="predicted"/>
<protein>
    <submittedName>
        <fullName evidence="4">CocE/NonD family hydrolase</fullName>
    </submittedName>
</protein>
<accession>A0ABT5DET1</accession>
<dbReference type="InterPro" id="IPR013736">
    <property type="entry name" value="Xaa-Pro_dipept_C"/>
</dbReference>
<evidence type="ECO:0000256" key="1">
    <source>
        <dbReference type="ARBA" id="ARBA00022801"/>
    </source>
</evidence>
<dbReference type="RefSeq" id="WP_272142259.1">
    <property type="nucleotide sequence ID" value="NZ_JAQNDM010000002.1"/>
</dbReference>
<evidence type="ECO:0000313" key="4">
    <source>
        <dbReference type="EMBL" id="MDC0712185.1"/>
    </source>
</evidence>
<name>A0ABT5DET1_9BACT</name>
<dbReference type="InterPro" id="IPR008979">
    <property type="entry name" value="Galactose-bd-like_sf"/>
</dbReference>
<dbReference type="Gene3D" id="3.40.50.1820">
    <property type="entry name" value="alpha/beta hydrolase"/>
    <property type="match status" value="1"/>
</dbReference>
<gene>
    <name evidence="4" type="ORF">POL68_27205</name>
</gene>
<dbReference type="Proteomes" id="UP001221838">
    <property type="component" value="Unassembled WGS sequence"/>
</dbReference>
<feature type="signal peptide" evidence="2">
    <location>
        <begin position="1"/>
        <end position="20"/>
    </location>
</feature>
<dbReference type="InterPro" id="IPR000383">
    <property type="entry name" value="Xaa-Pro-like_dom"/>
</dbReference>
<comment type="caution">
    <text evidence="4">The sequence shown here is derived from an EMBL/GenBank/DDBJ whole genome shotgun (WGS) entry which is preliminary data.</text>
</comment>
<dbReference type="Gene3D" id="1.10.3020.10">
    <property type="entry name" value="alpha-amino acid ester hydrolase ( Helical cap domain)"/>
    <property type="match status" value="1"/>
</dbReference>
<dbReference type="EMBL" id="JAQNDM010000002">
    <property type="protein sequence ID" value="MDC0712185.1"/>
    <property type="molecule type" value="Genomic_DNA"/>
</dbReference>
<dbReference type="Gene3D" id="2.60.120.260">
    <property type="entry name" value="Galactose-binding domain-like"/>
    <property type="match status" value="1"/>
</dbReference>
<keyword evidence="5" id="KW-1185">Reference proteome</keyword>
<organism evidence="4 5">
    <name type="scientific">Stigmatella ashevillensis</name>
    <dbReference type="NCBI Taxonomy" id="2995309"/>
    <lineage>
        <taxon>Bacteria</taxon>
        <taxon>Pseudomonadati</taxon>
        <taxon>Myxococcota</taxon>
        <taxon>Myxococcia</taxon>
        <taxon>Myxococcales</taxon>
        <taxon>Cystobacterineae</taxon>
        <taxon>Archangiaceae</taxon>
        <taxon>Stigmatella</taxon>
    </lineage>
</organism>